<dbReference type="EMBL" id="KN837135">
    <property type="protein sequence ID" value="KIJ41659.1"/>
    <property type="molecule type" value="Genomic_DNA"/>
</dbReference>
<keyword evidence="2" id="KW-1185">Reference proteome</keyword>
<reference evidence="1 2" key="1">
    <citation type="submission" date="2014-06" db="EMBL/GenBank/DDBJ databases">
        <title>Evolutionary Origins and Diversification of the Mycorrhizal Mutualists.</title>
        <authorList>
            <consortium name="DOE Joint Genome Institute"/>
            <consortium name="Mycorrhizal Genomics Consortium"/>
            <person name="Kohler A."/>
            <person name="Kuo A."/>
            <person name="Nagy L.G."/>
            <person name="Floudas D."/>
            <person name="Copeland A."/>
            <person name="Barry K.W."/>
            <person name="Cichocki N."/>
            <person name="Veneault-Fourrey C."/>
            <person name="LaButti K."/>
            <person name="Lindquist E.A."/>
            <person name="Lipzen A."/>
            <person name="Lundell T."/>
            <person name="Morin E."/>
            <person name="Murat C."/>
            <person name="Riley R."/>
            <person name="Ohm R."/>
            <person name="Sun H."/>
            <person name="Tunlid A."/>
            <person name="Henrissat B."/>
            <person name="Grigoriev I.V."/>
            <person name="Hibbett D.S."/>
            <person name="Martin F."/>
        </authorList>
    </citation>
    <scope>NUCLEOTIDE SEQUENCE [LARGE SCALE GENOMIC DNA]</scope>
    <source>
        <strain evidence="1 2">SS14</strain>
    </source>
</reference>
<feature type="non-terminal residue" evidence="1">
    <location>
        <position position="1"/>
    </location>
</feature>
<name>A0A0C9V412_SPHS4</name>
<dbReference type="OrthoDB" id="3247165at2759"/>
<sequence>ISVITSRNKYRDKINDLSSDRFAQSTGQTLCHFYSIDTLTEAAVKETQWIQGRSRLKCAYYQAHNTIHPVKQHALWKLYPDMTKHKARILSLCVGMPVMIKKNVATELCITNGAEANIVGWSYVSRNYCGKKLSVLEVVFVKLKNPPKNVDLPGLPENIVPIPRSSTRIECVLLNGSIVPINRDQVDILPNFAMTDYASQGRTRPINVLDLTDCESHISYYTCFSRSATVNGTVIIGGFNPSVIQGGISGWLRQEFRELEMPNDITRAKLAGTLHPFIEGQDRVQLVKSNCHVLGKQYMPSGIHSSLSSTNVSDESTPIELDINEIIAKATAESKHTLETERYKK</sequence>
<gene>
    <name evidence="1" type="ORF">M422DRAFT_171983</name>
</gene>
<dbReference type="AlphaFoldDB" id="A0A0C9V412"/>
<organism evidence="1 2">
    <name type="scientific">Sphaerobolus stellatus (strain SS14)</name>
    <dbReference type="NCBI Taxonomy" id="990650"/>
    <lineage>
        <taxon>Eukaryota</taxon>
        <taxon>Fungi</taxon>
        <taxon>Dikarya</taxon>
        <taxon>Basidiomycota</taxon>
        <taxon>Agaricomycotina</taxon>
        <taxon>Agaricomycetes</taxon>
        <taxon>Phallomycetidae</taxon>
        <taxon>Geastrales</taxon>
        <taxon>Sphaerobolaceae</taxon>
        <taxon>Sphaerobolus</taxon>
    </lineage>
</organism>
<dbReference type="HOGENOM" id="CLU_043173_2_0_1"/>
<accession>A0A0C9V412</accession>
<dbReference type="Proteomes" id="UP000054279">
    <property type="component" value="Unassembled WGS sequence"/>
</dbReference>
<proteinExistence type="predicted"/>
<evidence type="ECO:0000313" key="2">
    <source>
        <dbReference type="Proteomes" id="UP000054279"/>
    </source>
</evidence>
<protein>
    <submittedName>
        <fullName evidence="1">Uncharacterized protein</fullName>
    </submittedName>
</protein>
<evidence type="ECO:0000313" key="1">
    <source>
        <dbReference type="EMBL" id="KIJ41659.1"/>
    </source>
</evidence>